<dbReference type="AlphaFoldDB" id="A0A0F8X4D5"/>
<gene>
    <name evidence="1" type="ORF">AOCH_001612</name>
</gene>
<dbReference type="EMBL" id="JYKN01000404">
    <property type="protein sequence ID" value="KKK24535.1"/>
    <property type="molecule type" value="Genomic_DNA"/>
</dbReference>
<name>A0A0F8X4D5_9EURO</name>
<keyword evidence="2" id="KW-1185">Reference proteome</keyword>
<proteinExistence type="predicted"/>
<dbReference type="VEuPathDB" id="FungiDB:P175DRAFT_0548890"/>
<dbReference type="Proteomes" id="UP000034947">
    <property type="component" value="Unassembled WGS sequence"/>
</dbReference>
<comment type="caution">
    <text evidence="1">The sequence shown here is derived from an EMBL/GenBank/DDBJ whole genome shotgun (WGS) entry which is preliminary data.</text>
</comment>
<protein>
    <submittedName>
        <fullName evidence="1">Uncharacterized protein</fullName>
    </submittedName>
</protein>
<organism evidence="1 2">
    <name type="scientific">Aspergillus ochraceoroseus</name>
    <dbReference type="NCBI Taxonomy" id="138278"/>
    <lineage>
        <taxon>Eukaryota</taxon>
        <taxon>Fungi</taxon>
        <taxon>Dikarya</taxon>
        <taxon>Ascomycota</taxon>
        <taxon>Pezizomycotina</taxon>
        <taxon>Eurotiomycetes</taxon>
        <taxon>Eurotiomycetidae</taxon>
        <taxon>Eurotiales</taxon>
        <taxon>Aspergillaceae</taxon>
        <taxon>Aspergillus</taxon>
        <taxon>Aspergillus subgen. Nidulantes</taxon>
    </lineage>
</organism>
<reference evidence="1 2" key="1">
    <citation type="submission" date="2015-02" db="EMBL/GenBank/DDBJ databases">
        <title>Draft Genome Sequences of Two Closely-Related Aflatoxigenic Aspergillus Species Obtained from the Cote d'Ivoire.</title>
        <authorList>
            <person name="Moore G.G."/>
            <person name="Beltz S.B."/>
            <person name="Mack B.M."/>
        </authorList>
    </citation>
    <scope>NUCLEOTIDE SEQUENCE [LARGE SCALE GENOMIC DNA]</scope>
    <source>
        <strain evidence="1 2">SRRC1432</strain>
    </source>
</reference>
<evidence type="ECO:0000313" key="1">
    <source>
        <dbReference type="EMBL" id="KKK24535.1"/>
    </source>
</evidence>
<dbReference type="OrthoDB" id="4423022at2759"/>
<evidence type="ECO:0000313" key="2">
    <source>
        <dbReference type="Proteomes" id="UP000034947"/>
    </source>
</evidence>
<accession>A0A0F8X4D5</accession>
<sequence length="111" mass="11238">MAVVLAAAMSTGAMATLHVEFIRYAAEDCTEELGPVTVTEGYCVALENFPVLSVEPSLVTGACEDASQSPVLSIYGNSDCATGLITTVDVGSVAQCSALNATAESLSLACA</sequence>